<keyword evidence="10" id="KW-0862">Zinc</keyword>
<dbReference type="SUPFAM" id="SSF54897">
    <property type="entry name" value="Protease propeptides/inhibitors"/>
    <property type="match status" value="1"/>
</dbReference>
<accession>A0A1I8MVE3</accession>
<feature type="signal peptide" evidence="15">
    <location>
        <begin position="1"/>
        <end position="20"/>
    </location>
</feature>
<keyword evidence="12" id="KW-1015">Disulfide bond</keyword>
<gene>
    <name evidence="17" type="primary">101893803</name>
</gene>
<evidence type="ECO:0000256" key="14">
    <source>
        <dbReference type="PROSITE-ProRule" id="PRU01379"/>
    </source>
</evidence>
<feature type="domain" description="Peptidase M14" evidence="16">
    <location>
        <begin position="121"/>
        <end position="414"/>
    </location>
</feature>
<dbReference type="InterPro" id="IPR000834">
    <property type="entry name" value="Peptidase_M14"/>
</dbReference>
<comment type="subcellular location">
    <subcellularLocation>
        <location evidence="2">Secreted</location>
    </subcellularLocation>
</comment>
<keyword evidence="5" id="KW-0121">Carboxypeptidase</keyword>
<reference evidence="17" key="1">
    <citation type="submission" date="2020-05" db="UniProtKB">
        <authorList>
            <consortium name="EnsemblMetazoa"/>
        </authorList>
    </citation>
    <scope>IDENTIFICATION</scope>
    <source>
        <strain evidence="17">Aabys</strain>
    </source>
</reference>
<evidence type="ECO:0000256" key="3">
    <source>
        <dbReference type="ARBA" id="ARBA00005988"/>
    </source>
</evidence>
<dbReference type="GO" id="GO:0005615">
    <property type="term" value="C:extracellular space"/>
    <property type="evidence" value="ECO:0007669"/>
    <property type="project" value="TreeGrafter"/>
</dbReference>
<dbReference type="CDD" id="cd03860">
    <property type="entry name" value="M14_CP_A-B_like"/>
    <property type="match status" value="1"/>
</dbReference>
<dbReference type="PANTHER" id="PTHR11705:SF123">
    <property type="entry name" value="PEPTIDASE M14 CARBOXYPEPTIDASE A DOMAIN-CONTAINING PROTEIN-RELATED"/>
    <property type="match status" value="1"/>
</dbReference>
<dbReference type="STRING" id="7370.A0A1I8MVE3"/>
<dbReference type="VEuPathDB" id="VectorBase:MDOA008835"/>
<evidence type="ECO:0000256" key="9">
    <source>
        <dbReference type="ARBA" id="ARBA00022801"/>
    </source>
</evidence>
<dbReference type="Pfam" id="PF02244">
    <property type="entry name" value="Propep_M14"/>
    <property type="match status" value="1"/>
</dbReference>
<dbReference type="AlphaFoldDB" id="A0A1I8MVE3"/>
<evidence type="ECO:0000256" key="6">
    <source>
        <dbReference type="ARBA" id="ARBA00022670"/>
    </source>
</evidence>
<evidence type="ECO:0000259" key="16">
    <source>
        <dbReference type="PROSITE" id="PS52035"/>
    </source>
</evidence>
<dbReference type="Pfam" id="PF00246">
    <property type="entry name" value="Peptidase_M14"/>
    <property type="match status" value="1"/>
</dbReference>
<proteinExistence type="inferred from homology"/>
<sequence length="424" mass="48397">MTRFVVTVAVILAALSVAYTYPTNDKISYQGYKVFRLNIENDEQRTFLADFIRKNKTGISIWQEDSHNMDILVDPQTKMYFENSTLVRGIKFIEMISDLQSLIDEEQAYNGDDSDEFNWTRYYELEDIYKFLDKILAKYLTVTEPFTIAQSYEGRPVRGIKISYKTGNPGIYIESNIHAREWITSATATWFINELLTSSDPDIRNLAENYDWYIVPVLNVDGFVYTHNKDRLWRKTRQPVAHSPCIGTDGNRNFDSYWMVNGASSDPCANDYAGPAPNSEPEIKGESEFLRSNKDKFNVLLAFHSYSQMLLSPYGHTEEVPPNNDDLLKVADAYAQAVGKLSYGSEYTYGTSAGAMYYAPGATIDFAYNEADIKITYTIEMRDTGRHGFVLPPTHILPNCKETMAGIMALIKEAQNLGYMTRKY</sequence>
<dbReference type="FunFam" id="3.40.630.10:FF:000040">
    <property type="entry name" value="zinc carboxypeptidase"/>
    <property type="match status" value="1"/>
</dbReference>
<dbReference type="VEuPathDB" id="VectorBase:MDOMA2_016285"/>
<dbReference type="SMART" id="SM00631">
    <property type="entry name" value="Zn_pept"/>
    <property type="match status" value="1"/>
</dbReference>
<dbReference type="SUPFAM" id="SSF53187">
    <property type="entry name" value="Zn-dependent exopeptidases"/>
    <property type="match status" value="1"/>
</dbReference>
<dbReference type="InterPro" id="IPR003146">
    <property type="entry name" value="M14A_act_pep"/>
</dbReference>
<evidence type="ECO:0000313" key="17">
    <source>
        <dbReference type="EnsemblMetazoa" id="MDOA008835-PA"/>
    </source>
</evidence>
<evidence type="ECO:0000256" key="8">
    <source>
        <dbReference type="ARBA" id="ARBA00022729"/>
    </source>
</evidence>
<evidence type="ECO:0000256" key="10">
    <source>
        <dbReference type="ARBA" id="ARBA00022833"/>
    </source>
</evidence>
<dbReference type="PRINTS" id="PR00765">
    <property type="entry name" value="CRBOXYPTASEA"/>
</dbReference>
<dbReference type="GO" id="GO:0008270">
    <property type="term" value="F:zinc ion binding"/>
    <property type="evidence" value="ECO:0007669"/>
    <property type="project" value="InterPro"/>
</dbReference>
<feature type="chain" id="PRO_5044560902" description="Peptidase M14 domain-containing protein" evidence="15">
    <location>
        <begin position="21"/>
        <end position="424"/>
    </location>
</feature>
<protein>
    <recommendedName>
        <fullName evidence="16">Peptidase M14 domain-containing protein</fullName>
    </recommendedName>
</protein>
<dbReference type="PROSITE" id="PS00132">
    <property type="entry name" value="CARBOXYPEPT_ZN_1"/>
    <property type="match status" value="1"/>
</dbReference>
<comment type="similarity">
    <text evidence="3 14">Belongs to the peptidase M14 family.</text>
</comment>
<name>A0A1I8MVE3_MUSDO</name>
<keyword evidence="9" id="KW-0378">Hydrolase</keyword>
<keyword evidence="7" id="KW-0479">Metal-binding</keyword>
<keyword evidence="11" id="KW-0482">Metalloprotease</keyword>
<evidence type="ECO:0000256" key="13">
    <source>
        <dbReference type="ARBA" id="ARBA00057299"/>
    </source>
</evidence>
<feature type="active site" description="Proton donor/acceptor" evidence="14">
    <location>
        <position position="380"/>
    </location>
</feature>
<keyword evidence="6" id="KW-0645">Protease</keyword>
<evidence type="ECO:0000256" key="1">
    <source>
        <dbReference type="ARBA" id="ARBA00001947"/>
    </source>
</evidence>
<evidence type="ECO:0000256" key="4">
    <source>
        <dbReference type="ARBA" id="ARBA00022525"/>
    </source>
</evidence>
<dbReference type="OrthoDB" id="3626597at2759"/>
<dbReference type="InterPro" id="IPR036990">
    <property type="entry name" value="M14A-like_propep"/>
</dbReference>
<comment type="cofactor">
    <cofactor evidence="1">
        <name>Zn(2+)</name>
        <dbReference type="ChEBI" id="CHEBI:29105"/>
    </cofactor>
</comment>
<dbReference type="eggNOG" id="KOG2650">
    <property type="taxonomic scope" value="Eukaryota"/>
</dbReference>
<dbReference type="GO" id="GO:0004181">
    <property type="term" value="F:metallocarboxypeptidase activity"/>
    <property type="evidence" value="ECO:0007669"/>
    <property type="project" value="InterPro"/>
</dbReference>
<evidence type="ECO:0000256" key="2">
    <source>
        <dbReference type="ARBA" id="ARBA00004613"/>
    </source>
</evidence>
<evidence type="ECO:0000256" key="7">
    <source>
        <dbReference type="ARBA" id="ARBA00022723"/>
    </source>
</evidence>
<dbReference type="Gene3D" id="3.30.70.340">
    <property type="entry name" value="Metallocarboxypeptidase-like"/>
    <property type="match status" value="1"/>
</dbReference>
<keyword evidence="4" id="KW-0964">Secreted</keyword>
<evidence type="ECO:0000256" key="11">
    <source>
        <dbReference type="ARBA" id="ARBA00023049"/>
    </source>
</evidence>
<organism evidence="17">
    <name type="scientific">Musca domestica</name>
    <name type="common">House fly</name>
    <dbReference type="NCBI Taxonomy" id="7370"/>
    <lineage>
        <taxon>Eukaryota</taxon>
        <taxon>Metazoa</taxon>
        <taxon>Ecdysozoa</taxon>
        <taxon>Arthropoda</taxon>
        <taxon>Hexapoda</taxon>
        <taxon>Insecta</taxon>
        <taxon>Pterygota</taxon>
        <taxon>Neoptera</taxon>
        <taxon>Endopterygota</taxon>
        <taxon>Diptera</taxon>
        <taxon>Brachycera</taxon>
        <taxon>Muscomorpha</taxon>
        <taxon>Muscoidea</taxon>
        <taxon>Muscidae</taxon>
        <taxon>Musca</taxon>
    </lineage>
</organism>
<dbReference type="EnsemblMetazoa" id="MDOA008835-RA">
    <property type="protein sequence ID" value="MDOA008835-PA"/>
    <property type="gene ID" value="MDOA008835"/>
</dbReference>
<evidence type="ECO:0000256" key="5">
    <source>
        <dbReference type="ARBA" id="ARBA00022645"/>
    </source>
</evidence>
<keyword evidence="8 15" id="KW-0732">Signal</keyword>
<dbReference type="PANTHER" id="PTHR11705">
    <property type="entry name" value="PROTEASE FAMILY M14 CARBOXYPEPTIDASE A,B"/>
    <property type="match status" value="1"/>
</dbReference>
<dbReference type="Gene3D" id="3.40.630.10">
    <property type="entry name" value="Zn peptidases"/>
    <property type="match status" value="1"/>
</dbReference>
<dbReference type="PROSITE" id="PS52035">
    <property type="entry name" value="PEPTIDASE_M14"/>
    <property type="match status" value="1"/>
</dbReference>
<comment type="function">
    <text evidence="13">Involved in the digestion of the blood meal.</text>
</comment>
<evidence type="ECO:0000256" key="15">
    <source>
        <dbReference type="SAM" id="SignalP"/>
    </source>
</evidence>
<dbReference type="GO" id="GO:0006508">
    <property type="term" value="P:proteolysis"/>
    <property type="evidence" value="ECO:0007669"/>
    <property type="project" value="UniProtKB-KW"/>
</dbReference>
<dbReference type="InterPro" id="IPR057246">
    <property type="entry name" value="CARBOXYPEPT_ZN_1"/>
</dbReference>
<evidence type="ECO:0000256" key="12">
    <source>
        <dbReference type="ARBA" id="ARBA00023157"/>
    </source>
</evidence>